<dbReference type="GO" id="GO:0016020">
    <property type="term" value="C:membrane"/>
    <property type="evidence" value="ECO:0007669"/>
    <property type="project" value="UniProtKB-SubCell"/>
</dbReference>
<accession>A0A829MBG7</accession>
<feature type="transmembrane region" description="Helical" evidence="11">
    <location>
        <begin position="178"/>
        <end position="201"/>
    </location>
</feature>
<feature type="transmembrane region" description="Helical" evidence="11">
    <location>
        <begin position="106"/>
        <end position="131"/>
    </location>
</feature>
<dbReference type="GO" id="GO:0006814">
    <property type="term" value="P:sodium ion transport"/>
    <property type="evidence" value="ECO:0007669"/>
    <property type="project" value="UniProtKB-KW"/>
</dbReference>
<comment type="caution">
    <text evidence="13">The sequence shown here is derived from an EMBL/GenBank/DDBJ whole genome shotgun (WGS) entry which is preliminary data.</text>
</comment>
<feature type="transmembrane region" description="Helical" evidence="11">
    <location>
        <begin position="207"/>
        <end position="228"/>
    </location>
</feature>
<evidence type="ECO:0000313" key="13">
    <source>
        <dbReference type="EMBL" id="ESV63400.1"/>
    </source>
</evidence>
<keyword evidence="10" id="KW-0739">Sodium transport</keyword>
<gene>
    <name evidence="13" type="ORF">L833_0776</name>
</gene>
<comment type="similarity">
    <text evidence="2">Belongs to the monovalent cation:proton antiporter 2 (CPA2) transporter (TC 2.A.37) family.</text>
</comment>
<feature type="transmembrane region" description="Helical" evidence="11">
    <location>
        <begin position="272"/>
        <end position="289"/>
    </location>
</feature>
<evidence type="ECO:0000256" key="3">
    <source>
        <dbReference type="ARBA" id="ARBA00022448"/>
    </source>
</evidence>
<evidence type="ECO:0000313" key="14">
    <source>
        <dbReference type="Proteomes" id="UP000018502"/>
    </source>
</evidence>
<keyword evidence="4" id="KW-0050">Antiport</keyword>
<dbReference type="PANTHER" id="PTHR43562:SF3">
    <property type="entry name" value="SODIUM ION_PROTON EXCHANGER (EUROFUNG)"/>
    <property type="match status" value="1"/>
</dbReference>
<feature type="transmembrane region" description="Helical" evidence="11">
    <location>
        <begin position="143"/>
        <end position="166"/>
    </location>
</feature>
<protein>
    <submittedName>
        <fullName evidence="13">Sodium/hydrogen exchanger family protein</fullName>
    </submittedName>
</protein>
<comment type="subcellular location">
    <subcellularLocation>
        <location evidence="1">Membrane</location>
        <topology evidence="1">Multi-pass membrane protein</topology>
    </subcellularLocation>
</comment>
<dbReference type="PANTHER" id="PTHR43562">
    <property type="entry name" value="NAPA-TYPE SODIUM/HYDROGEN ANTIPORTER"/>
    <property type="match status" value="1"/>
</dbReference>
<name>A0A829MBG7_9MYCO</name>
<evidence type="ECO:0000256" key="6">
    <source>
        <dbReference type="ARBA" id="ARBA00022989"/>
    </source>
</evidence>
<keyword evidence="7" id="KW-0915">Sodium</keyword>
<reference evidence="13 14" key="1">
    <citation type="journal article" date="2014" name="Emerg. Infect. Dis.">
        <title>High-level Relatedness among Mycobacterium abscessus subsp. massiliense Strains from Widely Separated Outbreaks.</title>
        <authorList>
            <person name="Tettelin H."/>
            <person name="Davidson R.M."/>
            <person name="Agrawal S."/>
            <person name="Aitken M.L."/>
            <person name="Shallom S."/>
            <person name="Hasan N.A."/>
            <person name="Strong M."/>
            <person name="Nogueira de Moura V.C."/>
            <person name="De Groote M.A."/>
            <person name="Duarte R.S."/>
            <person name="Hine E."/>
            <person name="Parankush S."/>
            <person name="Su Q."/>
            <person name="Daugherty S.C."/>
            <person name="Fraser C.M."/>
            <person name="Brown-Elliott B.A."/>
            <person name="Wallace R.J.Jr."/>
            <person name="Holland S.M."/>
            <person name="Sampaio E.P."/>
            <person name="Olivier K.N."/>
            <person name="Jackson M."/>
            <person name="Zelazny A.M."/>
        </authorList>
    </citation>
    <scope>NUCLEOTIDE SEQUENCE [LARGE SCALE GENOMIC DNA]</scope>
    <source>
        <strain evidence="13 14">MAB_091912_2446</strain>
    </source>
</reference>
<dbReference type="Gene3D" id="1.20.1530.20">
    <property type="match status" value="1"/>
</dbReference>
<dbReference type="InterPro" id="IPR038770">
    <property type="entry name" value="Na+/solute_symporter_sf"/>
</dbReference>
<feature type="transmembrane region" description="Helical" evidence="11">
    <location>
        <begin position="249"/>
        <end position="266"/>
    </location>
</feature>
<evidence type="ECO:0000256" key="1">
    <source>
        <dbReference type="ARBA" id="ARBA00004141"/>
    </source>
</evidence>
<evidence type="ECO:0000259" key="12">
    <source>
        <dbReference type="Pfam" id="PF00999"/>
    </source>
</evidence>
<feature type="transmembrane region" description="Helical" evidence="11">
    <location>
        <begin position="322"/>
        <end position="339"/>
    </location>
</feature>
<dbReference type="AlphaFoldDB" id="A0A829MBG7"/>
<dbReference type="Pfam" id="PF00999">
    <property type="entry name" value="Na_H_Exchanger"/>
    <property type="match status" value="1"/>
</dbReference>
<sequence length="441" mass="44779">MAAAAALSKDVSLIFFADLVILLLAALACGAVAGKIGLPKMVGEIAAGILLGPTVFGRLFPETKDALFPSAGAGSEVISGLCLLAVVLLVGVAGMHVDVDKLKQRLAGIATISVLGLAVPLAGGMAVGYLVPEPLRPAAVDRTVFALFLGTAVAVSAIPVIARILMDLGLASHEIAQVILAAAIVDDVAGWLLLSAVTGMASDSGTGGIAVLKMAVAAVITVAALTVLTRPALRNRLARRCSRWSAPTSTTVTVATIIVCATAGQLLGFEPVIGAFFAGILVIAATPAGSRVHKPLHAMAVAFFGPIFFATIGLQLDLGRLLSGPVLALTASICVVAVLSKFLGAGMGARISGFSWPESVAVGAGLNTRGVIQIVIAMVGVRCGVFSPDVFTALVVTTITTTAIAGPVLKRTLIPRRQLPAAIAKPRKSPRSTDKCLQKGK</sequence>
<evidence type="ECO:0000256" key="5">
    <source>
        <dbReference type="ARBA" id="ARBA00022692"/>
    </source>
</evidence>
<dbReference type="GO" id="GO:1902600">
    <property type="term" value="P:proton transmembrane transport"/>
    <property type="evidence" value="ECO:0007669"/>
    <property type="project" value="InterPro"/>
</dbReference>
<evidence type="ECO:0000256" key="8">
    <source>
        <dbReference type="ARBA" id="ARBA00023065"/>
    </source>
</evidence>
<keyword evidence="6 11" id="KW-1133">Transmembrane helix</keyword>
<dbReference type="GO" id="GO:0015297">
    <property type="term" value="F:antiporter activity"/>
    <property type="evidence" value="ECO:0007669"/>
    <property type="project" value="UniProtKB-KW"/>
</dbReference>
<proteinExistence type="inferred from homology"/>
<dbReference type="Proteomes" id="UP000018502">
    <property type="component" value="Unassembled WGS sequence"/>
</dbReference>
<dbReference type="EMBL" id="AYTF01000001">
    <property type="protein sequence ID" value="ESV63400.1"/>
    <property type="molecule type" value="Genomic_DNA"/>
</dbReference>
<evidence type="ECO:0000256" key="11">
    <source>
        <dbReference type="SAM" id="Phobius"/>
    </source>
</evidence>
<evidence type="ECO:0000256" key="2">
    <source>
        <dbReference type="ARBA" id="ARBA00005551"/>
    </source>
</evidence>
<evidence type="ECO:0000256" key="9">
    <source>
        <dbReference type="ARBA" id="ARBA00023136"/>
    </source>
</evidence>
<evidence type="ECO:0000256" key="10">
    <source>
        <dbReference type="ARBA" id="ARBA00023201"/>
    </source>
</evidence>
<feature type="transmembrane region" description="Helical" evidence="11">
    <location>
        <begin position="296"/>
        <end position="316"/>
    </location>
</feature>
<keyword evidence="5 11" id="KW-0812">Transmembrane</keyword>
<keyword evidence="3" id="KW-0813">Transport</keyword>
<evidence type="ECO:0000256" key="4">
    <source>
        <dbReference type="ARBA" id="ARBA00022449"/>
    </source>
</evidence>
<evidence type="ECO:0000256" key="7">
    <source>
        <dbReference type="ARBA" id="ARBA00023053"/>
    </source>
</evidence>
<feature type="transmembrane region" description="Helical" evidence="11">
    <location>
        <begin position="72"/>
        <end position="94"/>
    </location>
</feature>
<feature type="domain" description="Cation/H+ exchanger transmembrane" evidence="12">
    <location>
        <begin position="24"/>
        <end position="413"/>
    </location>
</feature>
<feature type="transmembrane region" description="Helical" evidence="11">
    <location>
        <begin position="12"/>
        <end position="34"/>
    </location>
</feature>
<feature type="transmembrane region" description="Helical" evidence="11">
    <location>
        <begin position="391"/>
        <end position="409"/>
    </location>
</feature>
<keyword evidence="8" id="KW-0406">Ion transport</keyword>
<dbReference type="InterPro" id="IPR006153">
    <property type="entry name" value="Cation/H_exchanger_TM"/>
</dbReference>
<feature type="transmembrane region" description="Helical" evidence="11">
    <location>
        <begin position="360"/>
        <end position="379"/>
    </location>
</feature>
<keyword evidence="9 11" id="KW-0472">Membrane</keyword>
<organism evidence="13 14">
    <name type="scientific">Mycobacteroides abscessus MAB_091912_2446</name>
    <dbReference type="NCBI Taxonomy" id="1335414"/>
    <lineage>
        <taxon>Bacteria</taxon>
        <taxon>Bacillati</taxon>
        <taxon>Actinomycetota</taxon>
        <taxon>Actinomycetes</taxon>
        <taxon>Mycobacteriales</taxon>
        <taxon>Mycobacteriaceae</taxon>
        <taxon>Mycobacteroides</taxon>
        <taxon>Mycobacteroides abscessus</taxon>
    </lineage>
</organism>